<dbReference type="InterPro" id="IPR038096">
    <property type="entry name" value="TEA/ATTS_sf"/>
</dbReference>
<reference evidence="4" key="1">
    <citation type="submission" date="2024-06" db="EMBL/GenBank/DDBJ databases">
        <title>Multi-omics analyses provide insights into the biosynthesis of the anticancer antibiotic pleurotin in Hohenbuehelia grisea.</title>
        <authorList>
            <person name="Weaver J.A."/>
            <person name="Alberti F."/>
        </authorList>
    </citation>
    <scope>NUCLEOTIDE SEQUENCE [LARGE SCALE GENOMIC DNA]</scope>
    <source>
        <strain evidence="4">T-177</strain>
    </source>
</reference>
<dbReference type="EMBL" id="JASNQZ010000014">
    <property type="protein sequence ID" value="KAL0948263.1"/>
    <property type="molecule type" value="Genomic_DNA"/>
</dbReference>
<accession>A0ABR3IYB8</accession>
<evidence type="ECO:0000313" key="4">
    <source>
        <dbReference type="Proteomes" id="UP001556367"/>
    </source>
</evidence>
<dbReference type="Gene3D" id="6.10.20.40">
    <property type="entry name" value="TEA/ATTS domain"/>
    <property type="match status" value="1"/>
</dbReference>
<evidence type="ECO:0000259" key="2">
    <source>
        <dbReference type="Pfam" id="PF01285"/>
    </source>
</evidence>
<dbReference type="Pfam" id="PF01285">
    <property type="entry name" value="TEA"/>
    <property type="match status" value="1"/>
</dbReference>
<feature type="domain" description="TEA" evidence="2">
    <location>
        <begin position="48"/>
        <end position="121"/>
    </location>
</feature>
<protein>
    <recommendedName>
        <fullName evidence="2">TEA domain-containing protein</fullName>
    </recommendedName>
</protein>
<dbReference type="Proteomes" id="UP001556367">
    <property type="component" value="Unassembled WGS sequence"/>
</dbReference>
<evidence type="ECO:0000313" key="3">
    <source>
        <dbReference type="EMBL" id="KAL0948263.1"/>
    </source>
</evidence>
<proteinExistence type="inferred from homology"/>
<sequence>MVVIKDNSFSCASAITLPPPPPKMSSLDPSDFKKLIGRQANKRDKSGRPVWPQETEELLIEALEDFQKLPVRLVEGRLPRRFPRRNQILAAYIEKRIGEIPGCTLKVPHARQVASRVQTLAHACKDPRIRKFLSPSSNVEEPKRSRCFLKARSHPLDPATHAVEAAGFAVPWVPFRPSADGGHLSMAFNSNAHGQDHASNNPHILPVDSAYRSAAAAATCE</sequence>
<dbReference type="InterPro" id="IPR000818">
    <property type="entry name" value="TEA/ATTS_dom"/>
</dbReference>
<comment type="similarity">
    <text evidence="1">Belongs to the TEC1 family.</text>
</comment>
<name>A0ABR3IYB8_9AGAR</name>
<gene>
    <name evidence="3" type="ORF">HGRIS_010859</name>
</gene>
<evidence type="ECO:0000256" key="1">
    <source>
        <dbReference type="ARBA" id="ARBA00008421"/>
    </source>
</evidence>
<comment type="caution">
    <text evidence="3">The sequence shown here is derived from an EMBL/GenBank/DDBJ whole genome shotgun (WGS) entry which is preliminary data.</text>
</comment>
<organism evidence="3 4">
    <name type="scientific">Hohenbuehelia grisea</name>
    <dbReference type="NCBI Taxonomy" id="104357"/>
    <lineage>
        <taxon>Eukaryota</taxon>
        <taxon>Fungi</taxon>
        <taxon>Dikarya</taxon>
        <taxon>Basidiomycota</taxon>
        <taxon>Agaricomycotina</taxon>
        <taxon>Agaricomycetes</taxon>
        <taxon>Agaricomycetidae</taxon>
        <taxon>Agaricales</taxon>
        <taxon>Pleurotineae</taxon>
        <taxon>Pleurotaceae</taxon>
        <taxon>Hohenbuehelia</taxon>
    </lineage>
</organism>
<keyword evidence="4" id="KW-1185">Reference proteome</keyword>